<feature type="domain" description="F-box" evidence="2">
    <location>
        <begin position="1"/>
        <end position="35"/>
    </location>
</feature>
<dbReference type="GO" id="GO:0019005">
    <property type="term" value="C:SCF ubiquitin ligase complex"/>
    <property type="evidence" value="ECO:0007669"/>
    <property type="project" value="TreeGrafter"/>
</dbReference>
<name>A0AAW0SJ68_SCYPA</name>
<dbReference type="GO" id="GO:0031146">
    <property type="term" value="P:SCF-dependent proteasomal ubiquitin-dependent protein catabolic process"/>
    <property type="evidence" value="ECO:0007669"/>
    <property type="project" value="TreeGrafter"/>
</dbReference>
<dbReference type="Proteomes" id="UP001487740">
    <property type="component" value="Unassembled WGS sequence"/>
</dbReference>
<evidence type="ECO:0000313" key="4">
    <source>
        <dbReference type="Proteomes" id="UP001487740"/>
    </source>
</evidence>
<evidence type="ECO:0000313" key="3">
    <source>
        <dbReference type="EMBL" id="KAK8375188.1"/>
    </source>
</evidence>
<reference evidence="3 4" key="1">
    <citation type="submission" date="2023-03" db="EMBL/GenBank/DDBJ databases">
        <title>High-quality genome of Scylla paramamosain provides insights in environmental adaptation.</title>
        <authorList>
            <person name="Zhang L."/>
        </authorList>
    </citation>
    <scope>NUCLEOTIDE SEQUENCE [LARGE SCALE GENOMIC DNA]</scope>
    <source>
        <strain evidence="3">LZ_2023a</strain>
        <tissue evidence="3">Muscle</tissue>
    </source>
</reference>
<dbReference type="SMART" id="SM00367">
    <property type="entry name" value="LRR_CC"/>
    <property type="match status" value="10"/>
</dbReference>
<gene>
    <name evidence="3" type="ORF">O3P69_012770</name>
</gene>
<accession>A0AAW0SJ68</accession>
<dbReference type="InterPro" id="IPR057207">
    <property type="entry name" value="FBXL15_LRR"/>
</dbReference>
<dbReference type="Pfam" id="PF25372">
    <property type="entry name" value="DUF7885"/>
    <property type="match status" value="1"/>
</dbReference>
<organism evidence="3 4">
    <name type="scientific">Scylla paramamosain</name>
    <name type="common">Mud crab</name>
    <dbReference type="NCBI Taxonomy" id="85552"/>
    <lineage>
        <taxon>Eukaryota</taxon>
        <taxon>Metazoa</taxon>
        <taxon>Ecdysozoa</taxon>
        <taxon>Arthropoda</taxon>
        <taxon>Crustacea</taxon>
        <taxon>Multicrustacea</taxon>
        <taxon>Malacostraca</taxon>
        <taxon>Eumalacostraca</taxon>
        <taxon>Eucarida</taxon>
        <taxon>Decapoda</taxon>
        <taxon>Pleocyemata</taxon>
        <taxon>Brachyura</taxon>
        <taxon>Eubrachyura</taxon>
        <taxon>Portunoidea</taxon>
        <taxon>Portunidae</taxon>
        <taxon>Portuninae</taxon>
        <taxon>Scylla</taxon>
    </lineage>
</organism>
<dbReference type="Pfam" id="PF12937">
    <property type="entry name" value="F-box-like"/>
    <property type="match status" value="1"/>
</dbReference>
<keyword evidence="4" id="KW-1185">Reference proteome</keyword>
<dbReference type="InterPro" id="IPR032675">
    <property type="entry name" value="LRR_dom_sf"/>
</dbReference>
<dbReference type="CDD" id="cd09917">
    <property type="entry name" value="F-box_SF"/>
    <property type="match status" value="1"/>
</dbReference>
<keyword evidence="1" id="KW-0833">Ubl conjugation pathway</keyword>
<evidence type="ECO:0000259" key="2">
    <source>
        <dbReference type="PROSITE" id="PS50181"/>
    </source>
</evidence>
<dbReference type="PROSITE" id="PS50181">
    <property type="entry name" value="FBOX"/>
    <property type="match status" value="1"/>
</dbReference>
<evidence type="ECO:0000256" key="1">
    <source>
        <dbReference type="ARBA" id="ARBA00022786"/>
    </source>
</evidence>
<dbReference type="Pfam" id="PF13516">
    <property type="entry name" value="LRR_6"/>
    <property type="match status" value="1"/>
</dbReference>
<dbReference type="InterPro" id="IPR006553">
    <property type="entry name" value="Leu-rich_rpt_Cys-con_subtyp"/>
</dbReference>
<dbReference type="PANTHER" id="PTHR13318">
    <property type="entry name" value="PARTNER OF PAIRED, ISOFORM B-RELATED"/>
    <property type="match status" value="1"/>
</dbReference>
<dbReference type="PANTHER" id="PTHR13318:SF169">
    <property type="entry name" value="F-BOX AND LEUCINE-RICH REPEAT PROTEIN 9"/>
    <property type="match status" value="1"/>
</dbReference>
<dbReference type="EMBL" id="JARAKH010000061">
    <property type="protein sequence ID" value="KAK8375188.1"/>
    <property type="molecule type" value="Genomic_DNA"/>
</dbReference>
<dbReference type="Gene3D" id="1.20.1280.50">
    <property type="match status" value="1"/>
</dbReference>
<dbReference type="InterPro" id="IPR001611">
    <property type="entry name" value="Leu-rich_rpt"/>
</dbReference>
<dbReference type="SUPFAM" id="SSF52047">
    <property type="entry name" value="RNI-like"/>
    <property type="match status" value="2"/>
</dbReference>
<dbReference type="InterPro" id="IPR001810">
    <property type="entry name" value="F-box_dom"/>
</dbReference>
<dbReference type="Gene3D" id="3.80.10.10">
    <property type="entry name" value="Ribonuclease Inhibitor"/>
    <property type="match status" value="3"/>
</dbReference>
<dbReference type="InterPro" id="IPR036047">
    <property type="entry name" value="F-box-like_dom_sf"/>
</dbReference>
<sequence length="749" mass="83324">MSIHDLPFETLVNLFKYLGVSDLLAVSCVSRLWRDAAAILLAGRVTIMVTDDAAPAVETFQASAIPSPQLGVQGKEVDLCSCGVWGEWWLRVGSEVHSLGLHSTGMGQAEFTRLLTPCKKLRVLNLNGARSLFREGFFNLTLSEKHFAALLSYCCQLRSLYIGSRHLFRSGSFGELWEKVSSDVQTLRLWGVGISQKDFVYLMQQCSALEDLWLDDMTHLLMPGNLLSNPEDIKVLSTSLRNVTRLHLACSRYLTDTLFSRIISVVGPLRKLSLAGCHITFHEAIHKRFYPEDGRVAVSDHVLTFKHILKYIEEKATTLKEISLGRTLVDSESLYNLAIVPNLQLESVHLMSCEQLTKSGIQLLCENQKTITDLDLSLCSRITDYAVLAICQHLPRLKKLNLRRCRGITENGIKVLGQLKYLEELNISHLEAVNSACVEEAIGKEERPTLRLLNLASLSLEWKVVASLATVAPNLTHLDVSMCVSGVNDRSIQALCKSLMKLQILNMNGCTVVSDIGLAGHGLGQAEPSMESTTNLSLESPRASGSQVLSFSDPLRVQLGLKAEKTIRQEAEVTKYLSENIQQVAIATEFGLSNLKGLRELNLCGCKRLTNITLVHALRFQELRYLNLSYCQGMGESGLQCMAQNCPSLEVLMLAECGQTSDQVVLVITHFLKRIKTLDLQGCTKLTDDALDSLSSCLTLQYLDVSNCFRMSLEKVRVVQERNPRLLNLHYRGIKEKIPEEQLGPETDS</sequence>
<proteinExistence type="predicted"/>
<comment type="caution">
    <text evidence="3">The sequence shown here is derived from an EMBL/GenBank/DDBJ whole genome shotgun (WGS) entry which is preliminary data.</text>
</comment>
<dbReference type="SUPFAM" id="SSF81383">
    <property type="entry name" value="F-box domain"/>
    <property type="match status" value="1"/>
</dbReference>
<dbReference type="AlphaFoldDB" id="A0AAW0SJ68"/>
<protein>
    <recommendedName>
        <fullName evidence="2">F-box domain-containing protein</fullName>
    </recommendedName>
</protein>